<dbReference type="SUPFAM" id="SSF52402">
    <property type="entry name" value="Adenine nucleotide alpha hydrolases-like"/>
    <property type="match status" value="1"/>
</dbReference>
<dbReference type="InterPro" id="IPR006016">
    <property type="entry name" value="UspA"/>
</dbReference>
<evidence type="ECO:0000259" key="3">
    <source>
        <dbReference type="Pfam" id="PF00582"/>
    </source>
</evidence>
<evidence type="ECO:0000256" key="2">
    <source>
        <dbReference type="SAM" id="MobiDB-lite"/>
    </source>
</evidence>
<dbReference type="InterPro" id="IPR014729">
    <property type="entry name" value="Rossmann-like_a/b/a_fold"/>
</dbReference>
<protein>
    <submittedName>
        <fullName evidence="4">Universal stress protein</fullName>
    </submittedName>
</protein>
<gene>
    <name evidence="4" type="ORF">ACFFTR_50965</name>
</gene>
<dbReference type="CDD" id="cd00293">
    <property type="entry name" value="USP-like"/>
    <property type="match status" value="1"/>
</dbReference>
<evidence type="ECO:0000256" key="1">
    <source>
        <dbReference type="ARBA" id="ARBA00008791"/>
    </source>
</evidence>
<dbReference type="EMBL" id="JBHMCA010000090">
    <property type="protein sequence ID" value="MFB9451439.1"/>
    <property type="molecule type" value="Genomic_DNA"/>
</dbReference>
<comment type="caution">
    <text evidence="4">The sequence shown here is derived from an EMBL/GenBank/DDBJ whole genome shotgun (WGS) entry which is preliminary data.</text>
</comment>
<sequence length="177" mass="18623">MNVLVWLAEGTWAAAAEAAARHAPEGARITLLHVVDPAAAGDVTGAWSGLMGRGHRDPGPAMTALNDAAERDLLAAAAERLGRPAETAVRRGRTEHEVVAACNELGADLLVVARDGDRTRVGPRSLGRYTRFVVDHAPCPVLLVWPEQPRITTPPPPPPPGAGPPHPPPHPPHPPHP</sequence>
<dbReference type="PANTHER" id="PTHR46268">
    <property type="entry name" value="STRESS RESPONSE PROTEIN NHAX"/>
    <property type="match status" value="1"/>
</dbReference>
<name>A0ABV5MRD7_9ACTN</name>
<dbReference type="Pfam" id="PF00582">
    <property type="entry name" value="Usp"/>
    <property type="match status" value="1"/>
</dbReference>
<dbReference type="Gene3D" id="3.40.50.620">
    <property type="entry name" value="HUPs"/>
    <property type="match status" value="1"/>
</dbReference>
<dbReference type="Proteomes" id="UP001589608">
    <property type="component" value="Unassembled WGS sequence"/>
</dbReference>
<feature type="domain" description="UspA" evidence="3">
    <location>
        <begin position="13"/>
        <end position="144"/>
    </location>
</feature>
<evidence type="ECO:0000313" key="5">
    <source>
        <dbReference type="Proteomes" id="UP001589608"/>
    </source>
</evidence>
<feature type="region of interest" description="Disordered" evidence="2">
    <location>
        <begin position="147"/>
        <end position="177"/>
    </location>
</feature>
<comment type="similarity">
    <text evidence="1">Belongs to the universal stress protein A family.</text>
</comment>
<evidence type="ECO:0000313" key="4">
    <source>
        <dbReference type="EMBL" id="MFB9451439.1"/>
    </source>
</evidence>
<dbReference type="PANTHER" id="PTHR46268:SF6">
    <property type="entry name" value="UNIVERSAL STRESS PROTEIN UP12"/>
    <property type="match status" value="1"/>
</dbReference>
<feature type="compositionally biased region" description="Pro residues" evidence="2">
    <location>
        <begin position="152"/>
        <end position="177"/>
    </location>
</feature>
<reference evidence="4 5" key="1">
    <citation type="submission" date="2024-09" db="EMBL/GenBank/DDBJ databases">
        <authorList>
            <person name="Sun Q."/>
            <person name="Mori K."/>
        </authorList>
    </citation>
    <scope>NUCLEOTIDE SEQUENCE [LARGE SCALE GENOMIC DNA]</scope>
    <source>
        <strain evidence="4 5">JCM 3307</strain>
    </source>
</reference>
<dbReference type="RefSeq" id="WP_223104319.1">
    <property type="nucleotide sequence ID" value="NZ_CP061913.1"/>
</dbReference>
<organism evidence="4 5">
    <name type="scientific">Dactylosporangium vinaceum</name>
    <dbReference type="NCBI Taxonomy" id="53362"/>
    <lineage>
        <taxon>Bacteria</taxon>
        <taxon>Bacillati</taxon>
        <taxon>Actinomycetota</taxon>
        <taxon>Actinomycetes</taxon>
        <taxon>Micromonosporales</taxon>
        <taxon>Micromonosporaceae</taxon>
        <taxon>Dactylosporangium</taxon>
    </lineage>
</organism>
<keyword evidence="5" id="KW-1185">Reference proteome</keyword>
<proteinExistence type="inferred from homology"/>
<accession>A0ABV5MRD7</accession>